<dbReference type="Gene3D" id="3.30.450.40">
    <property type="match status" value="1"/>
</dbReference>
<dbReference type="InterPro" id="IPR003660">
    <property type="entry name" value="HAMP_dom"/>
</dbReference>
<dbReference type="SUPFAM" id="SSF55874">
    <property type="entry name" value="ATPase domain of HSP90 chaperone/DNA topoisomerase II/histidine kinase"/>
    <property type="match status" value="1"/>
</dbReference>
<dbReference type="Pfam" id="PF07730">
    <property type="entry name" value="HisKA_3"/>
    <property type="match status" value="1"/>
</dbReference>
<evidence type="ECO:0000256" key="5">
    <source>
        <dbReference type="ARBA" id="ARBA00022553"/>
    </source>
</evidence>
<feature type="domain" description="HAMP" evidence="17">
    <location>
        <begin position="204"/>
        <end position="256"/>
    </location>
</feature>
<evidence type="ECO:0000256" key="7">
    <source>
        <dbReference type="ARBA" id="ARBA00022692"/>
    </source>
</evidence>
<dbReference type="InterPro" id="IPR042295">
    <property type="entry name" value="NarX-like_N_sf"/>
</dbReference>
<protein>
    <recommendedName>
        <fullName evidence="14">Sensor protein</fullName>
        <ecNumber evidence="14">2.7.13.3</ecNumber>
    </recommendedName>
</protein>
<keyword evidence="3 14" id="KW-1003">Cell membrane</keyword>
<accession>A0A318KLC9</accession>
<dbReference type="GO" id="GO:0000155">
    <property type="term" value="F:phosphorelay sensor kinase activity"/>
    <property type="evidence" value="ECO:0007669"/>
    <property type="project" value="UniProtKB-UniRule"/>
</dbReference>
<dbReference type="Gene3D" id="3.30.565.10">
    <property type="entry name" value="Histidine kinase-like ATPase, C-terminal domain"/>
    <property type="match status" value="1"/>
</dbReference>
<dbReference type="RefSeq" id="WP_245906882.1">
    <property type="nucleotide sequence ID" value="NZ_QJKI01000018.1"/>
</dbReference>
<dbReference type="GO" id="GO:0005524">
    <property type="term" value="F:ATP binding"/>
    <property type="evidence" value="ECO:0007669"/>
    <property type="project" value="UniProtKB-UniRule"/>
</dbReference>
<evidence type="ECO:0000256" key="3">
    <source>
        <dbReference type="ARBA" id="ARBA00022475"/>
    </source>
</evidence>
<keyword evidence="8 14" id="KW-0547">Nucleotide-binding</keyword>
<keyword evidence="5" id="KW-0597">Phosphoprotein</keyword>
<sequence length="646" mass="71330">MSDEAALPAGALPLSQRLTVKILFSFISFLLLALAAIGATLLLSWQLEGGAAAINDAGSLRMRTYQLGLQLRQVEQDPARAVQLSANLGRFEQTLQRLEQGDPARPLLVPRRADILAELDEVRTHWSVRMRPLLLSSAEQTLNRTVRGDAFEREIEPFVGKIDTLVRDIEQHNARKTEWLRLCQTLLATLAVLGTVALIYLMFLIVIRPLERLHLGIQRLASGDFSSRVPVETHDEFGEVAAGFNDMAGRLAEANATLEFQVEAKTAKLTEKNRELSLLYEIAAFLNRPATLEELSQGFLERVSAAFAADGGAVRLSDTPHGMLFLVAQHGLPAGLSEREHCLPLGECVCGEAAASGETRIETFTAGDGRFDCQREGFVVVSSFAISSQARLLGVYHLHFRQPRIFTRQQRQLLETLGQHLAAALDNQRLAATARELAVLEERNLVAQGLHDSIAQGLSFLNLQTQMLEDALRRDDREALAESLGQIQAGVQESYDDVRELLTNFRASLAAEDLFSAVDAILERFRRQTGLRVEVQREGDGAPLSPDQQLQVLFILQESLSNVRKHARASRVVVRIEDERDLLLTVRDDGVGFDAQEVAQRPSGHFGLSIMQERAQRAGAELTIGPAAPYGTQVVVRLAQRDRLSA</sequence>
<proteinExistence type="predicted"/>
<name>A0A318KLC9_9NEIS</name>
<evidence type="ECO:0000256" key="8">
    <source>
        <dbReference type="ARBA" id="ARBA00022741"/>
    </source>
</evidence>
<dbReference type="PANTHER" id="PTHR24421:SF10">
    <property type="entry name" value="NITRATE_NITRITE SENSOR PROTEIN NARQ"/>
    <property type="match status" value="1"/>
</dbReference>
<dbReference type="InterPro" id="IPR003018">
    <property type="entry name" value="GAF"/>
</dbReference>
<dbReference type="EMBL" id="QJKI01000018">
    <property type="protein sequence ID" value="PXX77212.1"/>
    <property type="molecule type" value="Genomic_DNA"/>
</dbReference>
<keyword evidence="12 14" id="KW-0902">Two-component regulatory system</keyword>
<dbReference type="CDD" id="cd16917">
    <property type="entry name" value="HATPase_UhpB-NarQ-NarX-like"/>
    <property type="match status" value="1"/>
</dbReference>
<keyword evidence="9 14" id="KW-0418">Kinase</keyword>
<evidence type="ECO:0000256" key="1">
    <source>
        <dbReference type="ARBA" id="ARBA00000085"/>
    </source>
</evidence>
<dbReference type="PANTHER" id="PTHR24421">
    <property type="entry name" value="NITRATE/NITRITE SENSOR PROTEIN NARX-RELATED"/>
    <property type="match status" value="1"/>
</dbReference>
<dbReference type="Pfam" id="PF02518">
    <property type="entry name" value="HATPase_c"/>
    <property type="match status" value="1"/>
</dbReference>
<dbReference type="GO" id="GO:0046983">
    <property type="term" value="F:protein dimerization activity"/>
    <property type="evidence" value="ECO:0007669"/>
    <property type="project" value="UniProtKB-UniRule"/>
</dbReference>
<dbReference type="SUPFAM" id="SSF55781">
    <property type="entry name" value="GAF domain-like"/>
    <property type="match status" value="1"/>
</dbReference>
<dbReference type="GO" id="GO:0005886">
    <property type="term" value="C:plasma membrane"/>
    <property type="evidence" value="ECO:0007669"/>
    <property type="project" value="UniProtKB-SubCell"/>
</dbReference>
<dbReference type="Pfam" id="PF00672">
    <property type="entry name" value="HAMP"/>
    <property type="match status" value="1"/>
</dbReference>
<dbReference type="SUPFAM" id="SSF158472">
    <property type="entry name" value="HAMP domain-like"/>
    <property type="match status" value="1"/>
</dbReference>
<evidence type="ECO:0000256" key="11">
    <source>
        <dbReference type="ARBA" id="ARBA00022989"/>
    </source>
</evidence>
<feature type="domain" description="Histidine kinase" evidence="16">
    <location>
        <begin position="449"/>
        <end position="642"/>
    </location>
</feature>
<comment type="catalytic activity">
    <reaction evidence="1 14">
        <text>ATP + protein L-histidine = ADP + protein N-phospho-L-histidine.</text>
        <dbReference type="EC" id="2.7.13.3"/>
    </reaction>
</comment>
<dbReference type="InterPro" id="IPR011712">
    <property type="entry name" value="Sig_transdc_His_kin_sub3_dim/P"/>
</dbReference>
<evidence type="ECO:0000256" key="14">
    <source>
        <dbReference type="PIRNR" id="PIRNR003167"/>
    </source>
</evidence>
<dbReference type="Proteomes" id="UP000247555">
    <property type="component" value="Unassembled WGS sequence"/>
</dbReference>
<dbReference type="InterPro" id="IPR029095">
    <property type="entry name" value="NarX-like_N"/>
</dbReference>
<dbReference type="SMART" id="SM00387">
    <property type="entry name" value="HATPase_c"/>
    <property type="match status" value="1"/>
</dbReference>
<dbReference type="AlphaFoldDB" id="A0A318KLC9"/>
<dbReference type="Pfam" id="PF13185">
    <property type="entry name" value="GAF_2"/>
    <property type="match status" value="1"/>
</dbReference>
<dbReference type="Gene3D" id="1.20.5.1930">
    <property type="match status" value="1"/>
</dbReference>
<dbReference type="PROSITE" id="PS50885">
    <property type="entry name" value="HAMP"/>
    <property type="match status" value="1"/>
</dbReference>
<dbReference type="SMART" id="SM00065">
    <property type="entry name" value="GAF"/>
    <property type="match status" value="1"/>
</dbReference>
<evidence type="ECO:0000256" key="15">
    <source>
        <dbReference type="SAM" id="Phobius"/>
    </source>
</evidence>
<keyword evidence="6 14" id="KW-0808">Transferase</keyword>
<dbReference type="Gene3D" id="1.20.120.960">
    <property type="entry name" value="Histidine kinase NarX, sensor domain"/>
    <property type="match status" value="1"/>
</dbReference>
<keyword evidence="19" id="KW-1185">Reference proteome</keyword>
<dbReference type="PROSITE" id="PS50109">
    <property type="entry name" value="HIS_KIN"/>
    <property type="match status" value="1"/>
</dbReference>
<evidence type="ECO:0000313" key="19">
    <source>
        <dbReference type="Proteomes" id="UP000247555"/>
    </source>
</evidence>
<dbReference type="Gene3D" id="1.10.8.500">
    <property type="entry name" value="HAMP domain in histidine kinase"/>
    <property type="match status" value="1"/>
</dbReference>
<feature type="transmembrane region" description="Helical" evidence="15">
    <location>
        <begin position="185"/>
        <end position="207"/>
    </location>
</feature>
<comment type="subcellular location">
    <subcellularLocation>
        <location evidence="2">Cell inner membrane</location>
        <topology evidence="2">Multi-pass membrane protein</topology>
    </subcellularLocation>
</comment>
<keyword evidence="10 14" id="KW-0067">ATP-binding</keyword>
<dbReference type="SMART" id="SM00304">
    <property type="entry name" value="HAMP"/>
    <property type="match status" value="1"/>
</dbReference>
<dbReference type="InterPro" id="IPR003594">
    <property type="entry name" value="HATPase_dom"/>
</dbReference>
<comment type="caution">
    <text evidence="18">The sequence shown here is derived from an EMBL/GenBank/DDBJ whole genome shotgun (WGS) entry which is preliminary data.</text>
</comment>
<dbReference type="PIRSF" id="PIRSF003167">
    <property type="entry name" value="STHK_NarX/NarQ"/>
    <property type="match status" value="1"/>
</dbReference>
<reference evidence="18 19" key="1">
    <citation type="submission" date="2018-05" db="EMBL/GenBank/DDBJ databases">
        <title>Genomic Encyclopedia of Type Strains, Phase IV (KMG-IV): sequencing the most valuable type-strain genomes for metagenomic binning, comparative biology and taxonomic classification.</title>
        <authorList>
            <person name="Goeker M."/>
        </authorList>
    </citation>
    <scope>NUCLEOTIDE SEQUENCE [LARGE SCALE GENOMIC DNA]</scope>
    <source>
        <strain evidence="18 19">DSM 29661</strain>
    </source>
</reference>
<dbReference type="Pfam" id="PF13675">
    <property type="entry name" value="PilJ"/>
    <property type="match status" value="1"/>
</dbReference>
<evidence type="ECO:0000259" key="16">
    <source>
        <dbReference type="PROSITE" id="PS50109"/>
    </source>
</evidence>
<evidence type="ECO:0000256" key="4">
    <source>
        <dbReference type="ARBA" id="ARBA00022519"/>
    </source>
</evidence>
<keyword evidence="7 15" id="KW-0812">Transmembrane</keyword>
<feature type="transmembrane region" description="Helical" evidence="15">
    <location>
        <begin position="22"/>
        <end position="43"/>
    </location>
</feature>
<evidence type="ECO:0000256" key="12">
    <source>
        <dbReference type="ARBA" id="ARBA00023012"/>
    </source>
</evidence>
<dbReference type="InterPro" id="IPR016380">
    <property type="entry name" value="Sig_transdc_His_kin_NarX/NarQ"/>
</dbReference>
<evidence type="ECO:0000259" key="17">
    <source>
        <dbReference type="PROSITE" id="PS50885"/>
    </source>
</evidence>
<dbReference type="CDD" id="cd19408">
    <property type="entry name" value="NarX_NarQ_sensor"/>
    <property type="match status" value="1"/>
</dbReference>
<dbReference type="CDD" id="cd06225">
    <property type="entry name" value="HAMP"/>
    <property type="match status" value="1"/>
</dbReference>
<organism evidence="18 19">
    <name type="scientific">Rivihabitans pingtungensis</name>
    <dbReference type="NCBI Taxonomy" id="1054498"/>
    <lineage>
        <taxon>Bacteria</taxon>
        <taxon>Pseudomonadati</taxon>
        <taxon>Pseudomonadota</taxon>
        <taxon>Betaproteobacteria</taxon>
        <taxon>Neisseriales</taxon>
        <taxon>Aquaspirillaceae</taxon>
        <taxon>Rivihabitans</taxon>
    </lineage>
</organism>
<dbReference type="EC" id="2.7.13.3" evidence="14"/>
<dbReference type="InterPro" id="IPR036890">
    <property type="entry name" value="HATPase_C_sf"/>
</dbReference>
<evidence type="ECO:0000256" key="13">
    <source>
        <dbReference type="ARBA" id="ARBA00023136"/>
    </source>
</evidence>
<gene>
    <name evidence="18" type="ORF">DFR34_11821</name>
</gene>
<dbReference type="InterPro" id="IPR029016">
    <property type="entry name" value="GAF-like_dom_sf"/>
</dbReference>
<evidence type="ECO:0000313" key="18">
    <source>
        <dbReference type="EMBL" id="PXX77212.1"/>
    </source>
</evidence>
<dbReference type="InterPro" id="IPR050482">
    <property type="entry name" value="Sensor_HK_TwoCompSys"/>
</dbReference>
<keyword evidence="13 14" id="KW-0472">Membrane</keyword>
<evidence type="ECO:0000256" key="10">
    <source>
        <dbReference type="ARBA" id="ARBA00022840"/>
    </source>
</evidence>
<evidence type="ECO:0000256" key="2">
    <source>
        <dbReference type="ARBA" id="ARBA00004429"/>
    </source>
</evidence>
<keyword evidence="4 14" id="KW-0997">Cell inner membrane</keyword>
<keyword evidence="11 15" id="KW-1133">Transmembrane helix</keyword>
<evidence type="ECO:0000256" key="6">
    <source>
        <dbReference type="ARBA" id="ARBA00022679"/>
    </source>
</evidence>
<dbReference type="InterPro" id="IPR005467">
    <property type="entry name" value="His_kinase_dom"/>
</dbReference>
<evidence type="ECO:0000256" key="9">
    <source>
        <dbReference type="ARBA" id="ARBA00022777"/>
    </source>
</evidence>